<dbReference type="AlphaFoldDB" id="A0A3N0ASZ3"/>
<proteinExistence type="predicted"/>
<protein>
    <submittedName>
        <fullName evidence="1">Uncharacterized protein</fullName>
    </submittedName>
</protein>
<dbReference type="EMBL" id="QICA01000010">
    <property type="protein sequence ID" value="RNL37758.1"/>
    <property type="molecule type" value="Genomic_DNA"/>
</dbReference>
<keyword evidence="2" id="KW-1185">Reference proteome</keyword>
<sequence length="283" mass="30951">MLPKPSLVLQVRLRPEEYSDTAAAEIKRSYMYLAQSVVSELDEGERAEGNLMRLNVRLMKPFWDASDPAAEQLWRASFMPWLVNATRNMSTAMHNYNTVLHPLGAGNVTYQWADFDFAPHAVLRLKVDDENRIPSEAPALCDKVRTLAAEGVFDENVARIRIPSRASIAAQEAAFEEEQACYRAALAAQNEAAEDEAAVPAETAAEGEGSFEADEAAVVTEDIEELGIAQPSDLADDAAADATTEAPEGASEVLAEPVFSLDYSIWGIEYTDGTVVELDSRIH</sequence>
<organism evidence="1 2">
    <name type="scientific">Adlercreutzia equolifaciens subsp. celatus DSM 18785</name>
    <dbReference type="NCBI Taxonomy" id="1121021"/>
    <lineage>
        <taxon>Bacteria</taxon>
        <taxon>Bacillati</taxon>
        <taxon>Actinomycetota</taxon>
        <taxon>Coriobacteriia</taxon>
        <taxon>Eggerthellales</taxon>
        <taxon>Eggerthellaceae</taxon>
        <taxon>Adlercreutzia</taxon>
    </lineage>
</organism>
<accession>A0A3N0ASZ3</accession>
<gene>
    <name evidence="1" type="ORF">DMP10_07140</name>
</gene>
<evidence type="ECO:0000313" key="2">
    <source>
        <dbReference type="Proteomes" id="UP000278327"/>
    </source>
</evidence>
<reference evidence="1 2" key="1">
    <citation type="journal article" date="2019" name="Microbiol. Resour. Announc.">
        <title>Draft Genome Sequences of Type Strains of Gordonibacter faecihominis, Paraeggerthella hongkongensis, Parvibacter caecicola,Slackia equolifaciens, Slackia faecicanis, and Slackia isoflavoniconvertens.</title>
        <authorList>
            <person name="Danylec N."/>
            <person name="Stoll D.A."/>
            <person name="Dotsch A."/>
            <person name="Huch M."/>
        </authorList>
    </citation>
    <scope>NUCLEOTIDE SEQUENCE [LARGE SCALE GENOMIC DNA]</scope>
    <source>
        <strain evidence="1 2">DSM 18785</strain>
    </source>
</reference>
<comment type="caution">
    <text evidence="1">The sequence shown here is derived from an EMBL/GenBank/DDBJ whole genome shotgun (WGS) entry which is preliminary data.</text>
</comment>
<dbReference type="Proteomes" id="UP000278327">
    <property type="component" value="Unassembled WGS sequence"/>
</dbReference>
<evidence type="ECO:0000313" key="1">
    <source>
        <dbReference type="EMBL" id="RNL37758.1"/>
    </source>
</evidence>
<dbReference type="RefSeq" id="WP_117284214.1">
    <property type="nucleotide sequence ID" value="NZ_JAMTCE010000013.1"/>
</dbReference>
<name>A0A3N0ASZ3_9ACTN</name>